<accession>A0A3S4R1A1</accession>
<dbReference type="OrthoDB" id="9816043at2"/>
<dbReference type="EMBL" id="LR134343">
    <property type="protein sequence ID" value="VEG13324.1"/>
    <property type="molecule type" value="Genomic_DNA"/>
</dbReference>
<reference evidence="1 2" key="1">
    <citation type="submission" date="2018-12" db="EMBL/GenBank/DDBJ databases">
        <authorList>
            <consortium name="Pathogen Informatics"/>
        </authorList>
    </citation>
    <scope>NUCLEOTIDE SEQUENCE [LARGE SCALE GENOMIC DNA]</scope>
    <source>
        <strain evidence="1 2">NCTC10297</strain>
    </source>
</reference>
<name>A0A3S4R1A1_9GAMM</name>
<organism evidence="1 2">
    <name type="scientific">Moraxella cuniculi</name>
    <dbReference type="NCBI Taxonomy" id="34061"/>
    <lineage>
        <taxon>Bacteria</taxon>
        <taxon>Pseudomonadati</taxon>
        <taxon>Pseudomonadota</taxon>
        <taxon>Gammaproteobacteria</taxon>
        <taxon>Moraxellales</taxon>
        <taxon>Moraxellaceae</taxon>
        <taxon>Moraxella</taxon>
    </lineage>
</organism>
<dbReference type="AlphaFoldDB" id="A0A3S4R1A1"/>
<dbReference type="Proteomes" id="UP000274100">
    <property type="component" value="Chromosome"/>
</dbReference>
<dbReference type="RefSeq" id="WP_126330879.1">
    <property type="nucleotide sequence ID" value="NZ_LR134343.1"/>
</dbReference>
<proteinExistence type="predicted"/>
<protein>
    <submittedName>
        <fullName evidence="1">Uncharacterized protein</fullName>
    </submittedName>
</protein>
<dbReference type="KEGG" id="mcun:NCTC10297_01287"/>
<evidence type="ECO:0000313" key="1">
    <source>
        <dbReference type="EMBL" id="VEG13324.1"/>
    </source>
</evidence>
<gene>
    <name evidence="1" type="ORF">NCTC10297_01287</name>
</gene>
<sequence length="468" mass="54392">MSQLTELTHKLKEIFQINRADLDFGIYRILNTRSQEIEHYLSETLPRTVRQAFGENQSEQLSGWKNELATLQKTLTDAGVPLESSTKYQELQNKIEYAKKGSAEHEAAVYRHLLTFFSRYYEEGDFISQRRYKGDTYAVPYAGEEVLLHWANKDQYYTKSGENFSNYRFTLADGRAVFFRLNSADIAKDNRKDNDAKRLFTLATAQTIERENEDGETEIIDIEPISQSEDGNTLTILFDYKPFEKSAKQEKILEKDLQTLLVHDLLQTTWSALAERKPTEKNPNRTLLEKHLSDYTQKNTADYFIHKDLGGFLRRELDFYIKNEMMNLDDVQSAQTFAHIEANLRLIQTLRSIALEVIDFLAQLENFQKKLWLKKKFVAGCHYLITLNHIFSCYNDSHITNEDKQKEQEDKQRHKKLIDGLFEQIANNSKQLTQWQTLFNVPSANAQAFLNAQKASIAGGGVEPFRFK</sequence>
<evidence type="ECO:0000313" key="2">
    <source>
        <dbReference type="Proteomes" id="UP000274100"/>
    </source>
</evidence>